<dbReference type="Pfam" id="PF13400">
    <property type="entry name" value="Tad"/>
    <property type="match status" value="1"/>
</dbReference>
<feature type="region of interest" description="Disordered" evidence="1">
    <location>
        <begin position="145"/>
        <end position="222"/>
    </location>
</feature>
<accession>A0ABW0WBB9</accession>
<feature type="compositionally biased region" description="Acidic residues" evidence="1">
    <location>
        <begin position="157"/>
        <end position="179"/>
    </location>
</feature>
<feature type="transmembrane region" description="Helical" evidence="2">
    <location>
        <begin position="12"/>
        <end position="32"/>
    </location>
</feature>
<comment type="caution">
    <text evidence="4">The sequence shown here is derived from an EMBL/GenBank/DDBJ whole genome shotgun (WGS) entry which is preliminary data.</text>
</comment>
<evidence type="ECO:0000256" key="1">
    <source>
        <dbReference type="SAM" id="MobiDB-lite"/>
    </source>
</evidence>
<proteinExistence type="predicted"/>
<evidence type="ECO:0000313" key="5">
    <source>
        <dbReference type="Proteomes" id="UP001596065"/>
    </source>
</evidence>
<protein>
    <submittedName>
        <fullName evidence="4">Pilus assembly protein TadG-related protein</fullName>
    </submittedName>
</protein>
<dbReference type="EMBL" id="JBHSOE010000009">
    <property type="protein sequence ID" value="MFC5655506.1"/>
    <property type="molecule type" value="Genomic_DNA"/>
</dbReference>
<keyword evidence="2" id="KW-0812">Transmembrane</keyword>
<keyword evidence="2" id="KW-1133">Transmembrane helix</keyword>
<dbReference type="InterPro" id="IPR028087">
    <property type="entry name" value="Tad_N"/>
</dbReference>
<dbReference type="Proteomes" id="UP001596065">
    <property type="component" value="Unassembled WGS sequence"/>
</dbReference>
<dbReference type="RefSeq" id="WP_344348497.1">
    <property type="nucleotide sequence ID" value="NZ_BAAASM010000015.1"/>
</dbReference>
<evidence type="ECO:0000313" key="4">
    <source>
        <dbReference type="EMBL" id="MFC5655506.1"/>
    </source>
</evidence>
<keyword evidence="5" id="KW-1185">Reference proteome</keyword>
<evidence type="ECO:0000256" key="2">
    <source>
        <dbReference type="SAM" id="Phobius"/>
    </source>
</evidence>
<name>A0ABW0WBB9_STRNO</name>
<feature type="domain" description="Putative Flp pilus-assembly TadG-like N-terminal" evidence="3">
    <location>
        <begin position="9"/>
        <end position="55"/>
    </location>
</feature>
<evidence type="ECO:0000259" key="3">
    <source>
        <dbReference type="Pfam" id="PF13400"/>
    </source>
</evidence>
<gene>
    <name evidence="4" type="ORF">ACFP3J_08380</name>
</gene>
<feature type="compositionally biased region" description="Basic and acidic residues" evidence="1">
    <location>
        <begin position="210"/>
        <end position="222"/>
    </location>
</feature>
<keyword evidence="2" id="KW-0472">Membrane</keyword>
<reference evidence="5" key="1">
    <citation type="journal article" date="2019" name="Int. J. Syst. Evol. Microbiol.">
        <title>The Global Catalogue of Microorganisms (GCM) 10K type strain sequencing project: providing services to taxonomists for standard genome sequencing and annotation.</title>
        <authorList>
            <consortium name="The Broad Institute Genomics Platform"/>
            <consortium name="The Broad Institute Genome Sequencing Center for Infectious Disease"/>
            <person name="Wu L."/>
            <person name="Ma J."/>
        </authorList>
    </citation>
    <scope>NUCLEOTIDE SEQUENCE [LARGE SCALE GENOMIC DNA]</scope>
    <source>
        <strain evidence="5">KCTC 5701</strain>
    </source>
</reference>
<feature type="compositionally biased region" description="Basic and acidic residues" evidence="1">
    <location>
        <begin position="188"/>
        <end position="197"/>
    </location>
</feature>
<sequence length="222" mass="23362">MIPARHDTGQAFPIYLTVVAGLLFLALAYLAVGQAAVNRGGAQTAADAAALAAAQETRDQLADLWLENLDDPASWRAIFDGAGAGDSCWRADQLAARNDASVRCAFDAPLSYVVDARTNKSVGDSVVPGTENVHATAHARAVIEPLCTPPEELPGPGEEEPGPPEEGTEPSEGGDEPPEEAPLPPLTCEDKVWHPEPDDTTELPGPEDLFDVHLADSPANDR</sequence>
<organism evidence="4 5">
    <name type="scientific">Streptomyces nogalater</name>
    <dbReference type="NCBI Taxonomy" id="38314"/>
    <lineage>
        <taxon>Bacteria</taxon>
        <taxon>Bacillati</taxon>
        <taxon>Actinomycetota</taxon>
        <taxon>Actinomycetes</taxon>
        <taxon>Kitasatosporales</taxon>
        <taxon>Streptomycetaceae</taxon>
        <taxon>Streptomyces</taxon>
    </lineage>
</organism>